<protein>
    <recommendedName>
        <fullName evidence="4">Core-binding (CB) domain-containing protein</fullName>
    </recommendedName>
</protein>
<keyword evidence="3" id="KW-1185">Reference proteome</keyword>
<evidence type="ECO:0000256" key="1">
    <source>
        <dbReference type="SAM" id="MobiDB-lite"/>
    </source>
</evidence>
<gene>
    <name evidence="2" type="ORF">Pla108_40940</name>
</gene>
<comment type="caution">
    <text evidence="2">The sequence shown here is derived from an EMBL/GenBank/DDBJ whole genome shotgun (WGS) entry which is preliminary data.</text>
</comment>
<reference evidence="2 3" key="1">
    <citation type="submission" date="2019-02" db="EMBL/GenBank/DDBJ databases">
        <title>Deep-cultivation of Planctomycetes and their phenomic and genomic characterization uncovers novel biology.</title>
        <authorList>
            <person name="Wiegand S."/>
            <person name="Jogler M."/>
            <person name="Boedeker C."/>
            <person name="Pinto D."/>
            <person name="Vollmers J."/>
            <person name="Rivas-Marin E."/>
            <person name="Kohn T."/>
            <person name="Peeters S.H."/>
            <person name="Heuer A."/>
            <person name="Rast P."/>
            <person name="Oberbeckmann S."/>
            <person name="Bunk B."/>
            <person name="Jeske O."/>
            <person name="Meyerdierks A."/>
            <person name="Storesund J.E."/>
            <person name="Kallscheuer N."/>
            <person name="Luecker S."/>
            <person name="Lage O.M."/>
            <person name="Pohl T."/>
            <person name="Merkel B.J."/>
            <person name="Hornburger P."/>
            <person name="Mueller R.-W."/>
            <person name="Bruemmer F."/>
            <person name="Labrenz M."/>
            <person name="Spormann A.M."/>
            <person name="Op Den Camp H."/>
            <person name="Overmann J."/>
            <person name="Amann R."/>
            <person name="Jetten M.S.M."/>
            <person name="Mascher T."/>
            <person name="Medema M.H."/>
            <person name="Devos D.P."/>
            <person name="Kaster A.-K."/>
            <person name="Ovreas L."/>
            <person name="Rohde M."/>
            <person name="Galperin M.Y."/>
            <person name="Jogler C."/>
        </authorList>
    </citation>
    <scope>NUCLEOTIDE SEQUENCE [LARGE SCALE GENOMIC DNA]</scope>
    <source>
        <strain evidence="2 3">Pla108</strain>
    </source>
</reference>
<evidence type="ECO:0000313" key="2">
    <source>
        <dbReference type="EMBL" id="TWT92468.1"/>
    </source>
</evidence>
<organism evidence="2 3">
    <name type="scientific">Botrimarina colliarenosi</name>
    <dbReference type="NCBI Taxonomy" id="2528001"/>
    <lineage>
        <taxon>Bacteria</taxon>
        <taxon>Pseudomonadati</taxon>
        <taxon>Planctomycetota</taxon>
        <taxon>Planctomycetia</taxon>
        <taxon>Pirellulales</taxon>
        <taxon>Lacipirellulaceae</taxon>
        <taxon>Botrimarina</taxon>
    </lineage>
</organism>
<dbReference type="EMBL" id="SJPR01000010">
    <property type="protein sequence ID" value="TWT92468.1"/>
    <property type="molecule type" value="Genomic_DNA"/>
</dbReference>
<evidence type="ECO:0008006" key="4">
    <source>
        <dbReference type="Google" id="ProtNLM"/>
    </source>
</evidence>
<feature type="region of interest" description="Disordered" evidence="1">
    <location>
        <begin position="124"/>
        <end position="153"/>
    </location>
</feature>
<evidence type="ECO:0000313" key="3">
    <source>
        <dbReference type="Proteomes" id="UP000317421"/>
    </source>
</evidence>
<accession>A0A5C5ZZU3</accession>
<name>A0A5C5ZZU3_9BACT</name>
<sequence>MGGGVMTPIPLTRVVDKYVAERRLSAARTVRFLRAITTRLSEHLGREPTTDDFTIEVARRWLAARAETVGRATVIDDAKRFLTLWRWCASQGWVEGTYITPKHLYPKELRRYRLEGPPVRHAIPLRKRAPSVRKPRGKAPPRPDRHWLGRLLG</sequence>
<proteinExistence type="predicted"/>
<feature type="compositionally biased region" description="Basic residues" evidence="1">
    <location>
        <begin position="124"/>
        <end position="139"/>
    </location>
</feature>
<dbReference type="AlphaFoldDB" id="A0A5C5ZZU3"/>
<dbReference type="Proteomes" id="UP000317421">
    <property type="component" value="Unassembled WGS sequence"/>
</dbReference>